<feature type="transmembrane region" description="Helical" evidence="1">
    <location>
        <begin position="420"/>
        <end position="438"/>
    </location>
</feature>
<proteinExistence type="predicted"/>
<reference evidence="2" key="1">
    <citation type="submission" date="2012-02" db="EMBL/GenBank/DDBJ databases">
        <title>The complete genome of Frateuria aurantia DSM 6220.</title>
        <authorList>
            <consortium name="US DOE Joint Genome Institute (JGI-PGF)"/>
            <person name="Lucas S."/>
            <person name="Copeland A."/>
            <person name="Lapidus A."/>
            <person name="Glavina del Rio T."/>
            <person name="Dalin E."/>
            <person name="Tice H."/>
            <person name="Bruce D."/>
            <person name="Goodwin L."/>
            <person name="Pitluck S."/>
            <person name="Peters L."/>
            <person name="Ovchinnikova G."/>
            <person name="Teshima H."/>
            <person name="Kyrpides N."/>
            <person name="Mavromatis K."/>
            <person name="Ivanova N."/>
            <person name="Brettin T."/>
            <person name="Detter J.C."/>
            <person name="Han C."/>
            <person name="Larimer F."/>
            <person name="Land M."/>
            <person name="Hauser L."/>
            <person name="Markowitz V."/>
            <person name="Cheng J.-F."/>
            <person name="Hugenholtz P."/>
            <person name="Woyke T."/>
            <person name="Wu D."/>
            <person name="Brambilla E."/>
            <person name="Klenk H.-P."/>
            <person name="Eisen J.A."/>
        </authorList>
    </citation>
    <scope>NUCLEOTIDE SEQUENCE</scope>
    <source>
        <strain evidence="2">DSM 6220</strain>
    </source>
</reference>
<evidence type="ECO:0000313" key="2">
    <source>
        <dbReference type="EMBL" id="AFC86049.1"/>
    </source>
</evidence>
<dbReference type="HOGENOM" id="CLU_025664_1_0_6"/>
<feature type="transmembrane region" description="Helical" evidence="1">
    <location>
        <begin position="480"/>
        <end position="500"/>
    </location>
</feature>
<keyword evidence="3" id="KW-1185">Reference proteome</keyword>
<sequence length="519" mass="56442">MKIRPATLRIYQQVHTWSGLLAGFALFIAFYAGALSVFRSDIDRWQSPPWQDGGAAAQPAQTLLDRLVREVPAARDDFSLMLPEGGSPPYLYWFSQGRLQYLLAGADSHPSTHGPDGRLADFIYALHYSLAASTPGLYLMGIVSLLYGLALVSGLIIHLPGMVRQLFALHPGSNLKRLWSDAHNAIGVLSLPFHIIFALTGALFCLSAVVLTAMGKLTFDPELPSRYAQSVSVTVMQADTPTHGPRQPLPVNDLLRYAKRAAADAGSPGFEPEYLHFTHYGQADGQVEVGGTPGHTLATYGTVRLDVADGRLLGASLGRHASLDQSLSSSMYGLHFGNFGGRMVQWLYFLLGLAGAFLFYSGNLLWLESRRKRRHQQQPRSVRFMARATLGACLGSCLAISTVFAVTWAAAATERASDTLLIASFFGTWLGACGYAAWRPIPAASRELCLATAWVTVLTAGLHLLYLLPRLWARTDSLTGSVLAVDLVGLLLGFGFFGLARASHHRARHGDPHSVWARR</sequence>
<dbReference type="Pfam" id="PF03929">
    <property type="entry name" value="PepSY_TM"/>
    <property type="match status" value="1"/>
</dbReference>
<keyword evidence="1" id="KW-1133">Transmembrane helix</keyword>
<protein>
    <submittedName>
        <fullName evidence="2">Putative iron-regulated membrane protein</fullName>
    </submittedName>
</protein>
<dbReference type="InterPro" id="IPR005625">
    <property type="entry name" value="PepSY-ass_TM"/>
</dbReference>
<feature type="transmembrane region" description="Helical" evidence="1">
    <location>
        <begin position="137"/>
        <end position="163"/>
    </location>
</feature>
<dbReference type="PANTHER" id="PTHR34219:SF9">
    <property type="entry name" value="IRON-REGULATED INNER MEMBRANE PROTEIN"/>
    <property type="match status" value="1"/>
</dbReference>
<gene>
    <name evidence="2" type="ordered locus">Fraau_1635</name>
</gene>
<dbReference type="STRING" id="767434.Fraau_1635"/>
<feature type="transmembrane region" description="Helical" evidence="1">
    <location>
        <begin position="388"/>
        <end position="408"/>
    </location>
</feature>
<dbReference type="PANTHER" id="PTHR34219">
    <property type="entry name" value="IRON-REGULATED INNER MEMBRANE PROTEIN-RELATED"/>
    <property type="match status" value="1"/>
</dbReference>
<evidence type="ECO:0000313" key="3">
    <source>
        <dbReference type="Proteomes" id="UP000005234"/>
    </source>
</evidence>
<feature type="transmembrane region" description="Helical" evidence="1">
    <location>
        <begin position="20"/>
        <end position="38"/>
    </location>
</feature>
<dbReference type="KEGG" id="fau:Fraau_1635"/>
<evidence type="ECO:0000256" key="1">
    <source>
        <dbReference type="SAM" id="Phobius"/>
    </source>
</evidence>
<dbReference type="Proteomes" id="UP000005234">
    <property type="component" value="Chromosome"/>
</dbReference>
<organism evidence="2 3">
    <name type="scientific">Frateuria aurantia (strain ATCC 33424 / DSM 6220 / KCTC 2777 / LMG 1558 / NBRC 3245 / NCIMB 13370)</name>
    <name type="common">Acetobacter aurantius</name>
    <dbReference type="NCBI Taxonomy" id="767434"/>
    <lineage>
        <taxon>Bacteria</taxon>
        <taxon>Pseudomonadati</taxon>
        <taxon>Pseudomonadota</taxon>
        <taxon>Gammaproteobacteria</taxon>
        <taxon>Lysobacterales</taxon>
        <taxon>Rhodanobacteraceae</taxon>
        <taxon>Frateuria</taxon>
    </lineage>
</organism>
<feature type="transmembrane region" description="Helical" evidence="1">
    <location>
        <begin position="450"/>
        <end position="468"/>
    </location>
</feature>
<keyword evidence="1" id="KW-0472">Membrane</keyword>
<feature type="transmembrane region" description="Helical" evidence="1">
    <location>
        <begin position="184"/>
        <end position="214"/>
    </location>
</feature>
<dbReference type="eggNOG" id="COG3182">
    <property type="taxonomic scope" value="Bacteria"/>
</dbReference>
<dbReference type="EMBL" id="CP003350">
    <property type="protein sequence ID" value="AFC86049.1"/>
    <property type="molecule type" value="Genomic_DNA"/>
</dbReference>
<dbReference type="OrthoDB" id="9776609at2"/>
<keyword evidence="1" id="KW-0812">Transmembrane</keyword>
<dbReference type="AlphaFoldDB" id="H8L6W3"/>
<name>H8L6W3_FRAAD</name>
<feature type="transmembrane region" description="Helical" evidence="1">
    <location>
        <begin position="346"/>
        <end position="367"/>
    </location>
</feature>
<accession>H8L6W3</accession>